<dbReference type="EMBL" id="GBRH01211760">
    <property type="protein sequence ID" value="JAD86135.1"/>
    <property type="molecule type" value="Transcribed_RNA"/>
</dbReference>
<evidence type="ECO:0000313" key="1">
    <source>
        <dbReference type="EMBL" id="JAD86135.1"/>
    </source>
</evidence>
<sequence length="102" mass="12126">MSMLTEYFEANILYEEACGTLYRDFPEYYTWHTGQKNKVWKRRQWKTGGQVGRIVSTHLAEGERYYLKVLLNHVTSATSYDDLRTVMVRSFKPFMMLQREGA</sequence>
<dbReference type="AlphaFoldDB" id="A0A0A9DKI2"/>
<proteinExistence type="predicted"/>
<name>A0A0A9DKI2_ARUDO</name>
<organism evidence="1">
    <name type="scientific">Arundo donax</name>
    <name type="common">Giant reed</name>
    <name type="synonym">Donax arundinaceus</name>
    <dbReference type="NCBI Taxonomy" id="35708"/>
    <lineage>
        <taxon>Eukaryota</taxon>
        <taxon>Viridiplantae</taxon>
        <taxon>Streptophyta</taxon>
        <taxon>Embryophyta</taxon>
        <taxon>Tracheophyta</taxon>
        <taxon>Spermatophyta</taxon>
        <taxon>Magnoliopsida</taxon>
        <taxon>Liliopsida</taxon>
        <taxon>Poales</taxon>
        <taxon>Poaceae</taxon>
        <taxon>PACMAD clade</taxon>
        <taxon>Arundinoideae</taxon>
        <taxon>Arundineae</taxon>
        <taxon>Arundo</taxon>
    </lineage>
</organism>
<protein>
    <submittedName>
        <fullName evidence="1">Uncharacterized protein</fullName>
    </submittedName>
</protein>
<reference evidence="1" key="1">
    <citation type="submission" date="2014-09" db="EMBL/GenBank/DDBJ databases">
        <authorList>
            <person name="Magalhaes I.L.F."/>
            <person name="Oliveira U."/>
            <person name="Santos F.R."/>
            <person name="Vidigal T.H.D.A."/>
            <person name="Brescovit A.D."/>
            <person name="Santos A.J."/>
        </authorList>
    </citation>
    <scope>NUCLEOTIDE SEQUENCE</scope>
    <source>
        <tissue evidence="1">Shoot tissue taken approximately 20 cm above the soil surface</tissue>
    </source>
</reference>
<reference evidence="1" key="2">
    <citation type="journal article" date="2015" name="Data Brief">
        <title>Shoot transcriptome of the giant reed, Arundo donax.</title>
        <authorList>
            <person name="Barrero R.A."/>
            <person name="Guerrero F.D."/>
            <person name="Moolhuijzen P."/>
            <person name="Goolsby J.A."/>
            <person name="Tidwell J."/>
            <person name="Bellgard S.E."/>
            <person name="Bellgard M.I."/>
        </authorList>
    </citation>
    <scope>NUCLEOTIDE SEQUENCE</scope>
    <source>
        <tissue evidence="1">Shoot tissue taken approximately 20 cm above the soil surface</tissue>
    </source>
</reference>
<accession>A0A0A9DKI2</accession>